<proteinExistence type="predicted"/>
<dbReference type="GO" id="GO:0005886">
    <property type="term" value="C:plasma membrane"/>
    <property type="evidence" value="ECO:0007669"/>
    <property type="project" value="TreeGrafter"/>
</dbReference>
<accession>A0A1F7UQX5</accession>
<dbReference type="AlphaFoldDB" id="A0A1F7UQX5"/>
<feature type="transmembrane region" description="Helical" evidence="6">
    <location>
        <begin position="181"/>
        <end position="200"/>
    </location>
</feature>
<feature type="transmembrane region" description="Helical" evidence="6">
    <location>
        <begin position="12"/>
        <end position="32"/>
    </location>
</feature>
<reference evidence="7 8" key="1">
    <citation type="journal article" date="2016" name="Nat. Commun.">
        <title>Thousands of microbial genomes shed light on interconnected biogeochemical processes in an aquifer system.</title>
        <authorList>
            <person name="Anantharaman K."/>
            <person name="Brown C.T."/>
            <person name="Hug L.A."/>
            <person name="Sharon I."/>
            <person name="Castelle C.J."/>
            <person name="Probst A.J."/>
            <person name="Thomas B.C."/>
            <person name="Singh A."/>
            <person name="Wilkins M.J."/>
            <person name="Karaoz U."/>
            <person name="Brodie E.L."/>
            <person name="Williams K.H."/>
            <person name="Hubbard S.S."/>
            <person name="Banfield J.F."/>
        </authorList>
    </citation>
    <scope>NUCLEOTIDE SEQUENCE [LARGE SCALE GENOMIC DNA]</scope>
</reference>
<dbReference type="GO" id="GO:0051301">
    <property type="term" value="P:cell division"/>
    <property type="evidence" value="ECO:0007669"/>
    <property type="project" value="InterPro"/>
</dbReference>
<feature type="transmembrane region" description="Helical" evidence="6">
    <location>
        <begin position="334"/>
        <end position="354"/>
    </location>
</feature>
<evidence type="ECO:0000256" key="1">
    <source>
        <dbReference type="ARBA" id="ARBA00004141"/>
    </source>
</evidence>
<name>A0A1F7UQX5_9BACT</name>
<dbReference type="PANTHER" id="PTHR30474">
    <property type="entry name" value="CELL CYCLE PROTEIN"/>
    <property type="match status" value="1"/>
</dbReference>
<dbReference type="EMBL" id="MGEJ01000014">
    <property type="protein sequence ID" value="OGL80098.1"/>
    <property type="molecule type" value="Genomic_DNA"/>
</dbReference>
<feature type="transmembrane region" description="Helical" evidence="6">
    <location>
        <begin position="261"/>
        <end position="287"/>
    </location>
</feature>
<evidence type="ECO:0000256" key="3">
    <source>
        <dbReference type="ARBA" id="ARBA00022960"/>
    </source>
</evidence>
<feature type="transmembrane region" description="Helical" evidence="6">
    <location>
        <begin position="135"/>
        <end position="152"/>
    </location>
</feature>
<dbReference type="GO" id="GO:0015648">
    <property type="term" value="F:lipid-linked peptidoglycan transporter activity"/>
    <property type="evidence" value="ECO:0007669"/>
    <property type="project" value="TreeGrafter"/>
</dbReference>
<evidence type="ECO:0008006" key="9">
    <source>
        <dbReference type="Google" id="ProtNLM"/>
    </source>
</evidence>
<dbReference type="Proteomes" id="UP000176897">
    <property type="component" value="Unassembled WGS sequence"/>
</dbReference>
<feature type="transmembrane region" description="Helical" evidence="6">
    <location>
        <begin position="299"/>
        <end position="322"/>
    </location>
</feature>
<feature type="transmembrane region" description="Helical" evidence="6">
    <location>
        <begin position="100"/>
        <end position="123"/>
    </location>
</feature>
<comment type="caution">
    <text evidence="7">The sequence shown here is derived from an EMBL/GenBank/DDBJ whole genome shotgun (WGS) entry which is preliminary data.</text>
</comment>
<gene>
    <name evidence="7" type="ORF">A3B21_01850</name>
</gene>
<evidence type="ECO:0000256" key="5">
    <source>
        <dbReference type="ARBA" id="ARBA00023136"/>
    </source>
</evidence>
<evidence type="ECO:0000256" key="4">
    <source>
        <dbReference type="ARBA" id="ARBA00022989"/>
    </source>
</evidence>
<sequence>MRLMMIFRRIDWILFLCTLILSGLGILGIWSVDLAQAPGTLANFQKQIAFVGGGIVLVLFISYFDYRAFRSLSKTLYVAGALILLAVVIFGTTIRGTRGWFQIGTFTVQPVELAKVILIVVLAKYLSLKAHIIDFKVILNLGIISGLYVAPTLLQPDFGSALTLFGITLGMLLLTNVPRRYVFFGLMLLAVTLVLGWNFFLHDYQKARVSSFVNPASDPFGRGYNIRQSVIAVGAGGILGRGLGEGSQSQLRFLPEAQTDFIFAVLAEQLGFFIVVLILACYAVMMWRLLILSRKTTDGFALFCIAGFAILVAMQMILNIGMNVGLLPIVGLPLPFVSLGGSAMLSNFLLLGIVQSIRARV</sequence>
<organism evidence="7 8">
    <name type="scientific">Candidatus Uhrbacteria bacterium RIFCSPLOWO2_01_FULL_47_24</name>
    <dbReference type="NCBI Taxonomy" id="1802401"/>
    <lineage>
        <taxon>Bacteria</taxon>
        <taxon>Candidatus Uhriibacteriota</taxon>
    </lineage>
</organism>
<feature type="transmembrane region" description="Helical" evidence="6">
    <location>
        <begin position="158"/>
        <end position="174"/>
    </location>
</feature>
<keyword evidence="3" id="KW-0133">Cell shape</keyword>
<keyword evidence="2 6" id="KW-0812">Transmembrane</keyword>
<dbReference type="GO" id="GO:0032153">
    <property type="term" value="C:cell division site"/>
    <property type="evidence" value="ECO:0007669"/>
    <property type="project" value="TreeGrafter"/>
</dbReference>
<evidence type="ECO:0000313" key="7">
    <source>
        <dbReference type="EMBL" id="OGL80098.1"/>
    </source>
</evidence>
<evidence type="ECO:0000313" key="8">
    <source>
        <dbReference type="Proteomes" id="UP000176897"/>
    </source>
</evidence>
<keyword evidence="5 6" id="KW-0472">Membrane</keyword>
<keyword evidence="4 6" id="KW-1133">Transmembrane helix</keyword>
<evidence type="ECO:0000256" key="2">
    <source>
        <dbReference type="ARBA" id="ARBA00022692"/>
    </source>
</evidence>
<feature type="transmembrane region" description="Helical" evidence="6">
    <location>
        <begin position="44"/>
        <end position="64"/>
    </location>
</feature>
<dbReference type="STRING" id="1802401.A3B21_01850"/>
<dbReference type="Pfam" id="PF01098">
    <property type="entry name" value="FTSW_RODA_SPOVE"/>
    <property type="match status" value="1"/>
</dbReference>
<comment type="subcellular location">
    <subcellularLocation>
        <location evidence="1">Membrane</location>
        <topology evidence="1">Multi-pass membrane protein</topology>
    </subcellularLocation>
</comment>
<evidence type="ECO:0000256" key="6">
    <source>
        <dbReference type="SAM" id="Phobius"/>
    </source>
</evidence>
<dbReference type="GO" id="GO:0008360">
    <property type="term" value="P:regulation of cell shape"/>
    <property type="evidence" value="ECO:0007669"/>
    <property type="project" value="UniProtKB-KW"/>
</dbReference>
<dbReference type="InterPro" id="IPR001182">
    <property type="entry name" value="FtsW/RodA"/>
</dbReference>
<dbReference type="PANTHER" id="PTHR30474:SF1">
    <property type="entry name" value="PEPTIDOGLYCAN GLYCOSYLTRANSFERASE MRDB"/>
    <property type="match status" value="1"/>
</dbReference>
<feature type="transmembrane region" description="Helical" evidence="6">
    <location>
        <begin position="76"/>
        <end position="94"/>
    </location>
</feature>
<protein>
    <recommendedName>
        <fullName evidence="9">Rod shape-determining protein RodA</fullName>
    </recommendedName>
</protein>